<keyword evidence="2" id="KW-1185">Reference proteome</keyword>
<dbReference type="AlphaFoldDB" id="B4CUR6"/>
<comment type="caution">
    <text evidence="1">The sequence shown here is derived from an EMBL/GenBank/DDBJ whole genome shotgun (WGS) entry which is preliminary data.</text>
</comment>
<name>B4CUR6_9BACT</name>
<dbReference type="RefSeq" id="WP_006977756.1">
    <property type="nucleotide sequence ID" value="NZ_ABVL01000001.1"/>
</dbReference>
<accession>B4CUR6</accession>
<organism evidence="1 2">
    <name type="scientific">Chthoniobacter flavus Ellin428</name>
    <dbReference type="NCBI Taxonomy" id="497964"/>
    <lineage>
        <taxon>Bacteria</taxon>
        <taxon>Pseudomonadati</taxon>
        <taxon>Verrucomicrobiota</taxon>
        <taxon>Spartobacteria</taxon>
        <taxon>Chthoniobacterales</taxon>
        <taxon>Chthoniobacteraceae</taxon>
        <taxon>Chthoniobacter</taxon>
    </lineage>
</organism>
<evidence type="ECO:0000313" key="1">
    <source>
        <dbReference type="EMBL" id="EDY22304.1"/>
    </source>
</evidence>
<dbReference type="InParanoid" id="B4CUR6"/>
<dbReference type="Proteomes" id="UP000005824">
    <property type="component" value="Unassembled WGS sequence"/>
</dbReference>
<protein>
    <submittedName>
        <fullName evidence="1">Uncharacterized protein</fullName>
    </submittedName>
</protein>
<dbReference type="EMBL" id="ABVL01000001">
    <property type="protein sequence ID" value="EDY22304.1"/>
    <property type="molecule type" value="Genomic_DNA"/>
</dbReference>
<proteinExistence type="predicted"/>
<gene>
    <name evidence="1" type="ORF">CfE428DRAFT_0429</name>
</gene>
<reference evidence="1 2" key="1">
    <citation type="journal article" date="2011" name="J. Bacteriol.">
        <title>Genome sequence of Chthoniobacter flavus Ellin428, an aerobic heterotrophic soil bacterium.</title>
        <authorList>
            <person name="Kant R."/>
            <person name="van Passel M.W."/>
            <person name="Palva A."/>
            <person name="Lucas S."/>
            <person name="Lapidus A."/>
            <person name="Glavina Del Rio T."/>
            <person name="Dalin E."/>
            <person name="Tice H."/>
            <person name="Bruce D."/>
            <person name="Goodwin L."/>
            <person name="Pitluck S."/>
            <person name="Larimer F.W."/>
            <person name="Land M.L."/>
            <person name="Hauser L."/>
            <person name="Sangwan P."/>
            <person name="de Vos W.M."/>
            <person name="Janssen P.H."/>
            <person name="Smidt H."/>
        </authorList>
    </citation>
    <scope>NUCLEOTIDE SEQUENCE [LARGE SCALE GENOMIC DNA]</scope>
    <source>
        <strain evidence="1 2">Ellin428</strain>
    </source>
</reference>
<evidence type="ECO:0000313" key="2">
    <source>
        <dbReference type="Proteomes" id="UP000005824"/>
    </source>
</evidence>
<sequence length="155" mass="16918">MSLLVFVSGAAFADPAGWTTYKANDYGFSMLVPEGAKVQTKEWGGGWGGLYSEHDGVTLYAVAKLGEPESAEDIEAFGVKLTMIPDDGWTQIDKGTGKGWKWYRTVKATKGSKLAFGGYGVGPKGSYLLILVTTAADFKEHQADYEKWYESIRLN</sequence>